<evidence type="ECO:0000313" key="2">
    <source>
        <dbReference type="EMBL" id="ULU03394.1"/>
    </source>
</evidence>
<gene>
    <name evidence="2" type="ORF">L3Y34_002747</name>
</gene>
<dbReference type="PANTHER" id="PTHR22956">
    <property type="entry name" value="ANKYRIN REPEAT-CONTAINING PROTEIN F37A4.4-RELATED-RELATED"/>
    <property type="match status" value="1"/>
</dbReference>
<evidence type="ECO:0000256" key="1">
    <source>
        <dbReference type="SAM" id="Phobius"/>
    </source>
</evidence>
<reference evidence="2 3" key="1">
    <citation type="submission" date="2022-05" db="EMBL/GenBank/DDBJ databases">
        <title>Chromosome-level reference genomes for two strains of Caenorhabditis briggsae: an improved platform for comparative genomics.</title>
        <authorList>
            <person name="Stevens L."/>
            <person name="Andersen E.C."/>
        </authorList>
    </citation>
    <scope>NUCLEOTIDE SEQUENCE [LARGE SCALE GENOMIC DNA]</scope>
    <source>
        <strain evidence="2">QX1410_ONT</strain>
        <tissue evidence="2">Whole-organism</tissue>
    </source>
</reference>
<keyword evidence="1" id="KW-0812">Transmembrane</keyword>
<name>A0AAE9DH65_CAEBR</name>
<sequence>MDNLFDAVELMFDRDASDTQNFIGFKGTNDYLKVFEKKNLNASNMIKKLNLLETMLGLPGKSLIDKMNQWLDSLEKVKTQLAPVEKSINQISNSAYSKDSKNLILSLKEAKTLSQDIGANVRILEDAERIRQNRSLLTNIPQFPEEIKFLIYRAGLAQWADPSIQLKEMLGKIEKLERISGKVRSESVLEMTKIFEEAADITGISGSWTSLNQFSIALKESHLKDKNASMNYFSDVVSLGVDFEFSNHQTRLRTSRTIVLSLVQYFDEIFGHSKPKTVTIEKHVETASLAMIIGICIGIVFVILLATVVAF</sequence>
<protein>
    <submittedName>
        <fullName evidence="2">Uncharacterized protein</fullName>
    </submittedName>
</protein>
<proteinExistence type="predicted"/>
<dbReference type="PANTHER" id="PTHR22956:SF14">
    <property type="entry name" value="BRCT DOMAIN-CONTAINING PROTEIN"/>
    <property type="match status" value="1"/>
</dbReference>
<dbReference type="EMBL" id="CP090893">
    <property type="protein sequence ID" value="ULU03394.1"/>
    <property type="molecule type" value="Genomic_DNA"/>
</dbReference>
<evidence type="ECO:0000313" key="3">
    <source>
        <dbReference type="Proteomes" id="UP000827892"/>
    </source>
</evidence>
<keyword evidence="1" id="KW-1133">Transmembrane helix</keyword>
<dbReference type="InterPro" id="IPR053345">
    <property type="entry name" value="Ankyrin_repeat-containing"/>
</dbReference>
<keyword evidence="1" id="KW-0472">Membrane</keyword>
<feature type="transmembrane region" description="Helical" evidence="1">
    <location>
        <begin position="289"/>
        <end position="310"/>
    </location>
</feature>
<dbReference type="Proteomes" id="UP000827892">
    <property type="component" value="Chromosome III"/>
</dbReference>
<accession>A0AAE9DH65</accession>
<organism evidence="2 3">
    <name type="scientific">Caenorhabditis briggsae</name>
    <dbReference type="NCBI Taxonomy" id="6238"/>
    <lineage>
        <taxon>Eukaryota</taxon>
        <taxon>Metazoa</taxon>
        <taxon>Ecdysozoa</taxon>
        <taxon>Nematoda</taxon>
        <taxon>Chromadorea</taxon>
        <taxon>Rhabditida</taxon>
        <taxon>Rhabditina</taxon>
        <taxon>Rhabditomorpha</taxon>
        <taxon>Rhabditoidea</taxon>
        <taxon>Rhabditidae</taxon>
        <taxon>Peloderinae</taxon>
        <taxon>Caenorhabditis</taxon>
    </lineage>
</organism>
<dbReference type="AlphaFoldDB" id="A0AAE9DH65"/>